<dbReference type="Proteomes" id="UP001219355">
    <property type="component" value="Chromosome 4"/>
</dbReference>
<evidence type="ECO:0000313" key="3">
    <source>
        <dbReference type="Proteomes" id="UP001219355"/>
    </source>
</evidence>
<sequence>MHGLLYTGADLPVFSKAPIPSHIKGHKATFNYLWSQNYPGQSCQLNYAGQTAPANPLNAGRTFTDSVEIQDVEMIDVDSLDTEQNNGIMEEERPGSSTDYFSMPRPAPQNPPIYANPLSPGWQYGQLAPAPFFGMSQGPYYPNPLSPQRTEVSESLGLPLHDRPPTPMPMMRQQSFRAHELAPVPHIIEPPSQPRRNRLTRLPPPQYDERYLYPERYLKKKPKGRRGRRRQQ</sequence>
<evidence type="ECO:0000256" key="1">
    <source>
        <dbReference type="SAM" id="MobiDB-lite"/>
    </source>
</evidence>
<dbReference type="EMBL" id="CP120630">
    <property type="protein sequence ID" value="WEW61218.1"/>
    <property type="molecule type" value="Genomic_DNA"/>
</dbReference>
<dbReference type="AlphaFoldDB" id="A0AAF0DMM6"/>
<feature type="region of interest" description="Disordered" evidence="1">
    <location>
        <begin position="186"/>
        <end position="232"/>
    </location>
</feature>
<organism evidence="2 3">
    <name type="scientific">Emydomyces testavorans</name>
    <dbReference type="NCBI Taxonomy" id="2070801"/>
    <lineage>
        <taxon>Eukaryota</taxon>
        <taxon>Fungi</taxon>
        <taxon>Dikarya</taxon>
        <taxon>Ascomycota</taxon>
        <taxon>Pezizomycotina</taxon>
        <taxon>Eurotiomycetes</taxon>
        <taxon>Eurotiomycetidae</taxon>
        <taxon>Onygenales</taxon>
        <taxon>Nannizziopsiaceae</taxon>
        <taxon>Emydomyces</taxon>
    </lineage>
</organism>
<name>A0AAF0DMM6_9EURO</name>
<accession>A0AAF0DMM6</accession>
<feature type="compositionally biased region" description="Basic residues" evidence="1">
    <location>
        <begin position="218"/>
        <end position="232"/>
    </location>
</feature>
<gene>
    <name evidence="2" type="ORF">PRK78_006708</name>
</gene>
<protein>
    <submittedName>
        <fullName evidence="2">Uncharacterized protein</fullName>
    </submittedName>
</protein>
<reference evidence="2" key="1">
    <citation type="submission" date="2023-03" db="EMBL/GenBank/DDBJ databases">
        <title>Emydomyces testavorans Genome Sequence.</title>
        <authorList>
            <person name="Hoyer L."/>
        </authorList>
    </citation>
    <scope>NUCLEOTIDE SEQUENCE</scope>
    <source>
        <strain evidence="2">16-2883</strain>
    </source>
</reference>
<keyword evidence="3" id="KW-1185">Reference proteome</keyword>
<feature type="compositionally biased region" description="Basic and acidic residues" evidence="1">
    <location>
        <begin position="207"/>
        <end position="217"/>
    </location>
</feature>
<evidence type="ECO:0000313" key="2">
    <source>
        <dbReference type="EMBL" id="WEW61218.1"/>
    </source>
</evidence>
<proteinExistence type="predicted"/>